<dbReference type="RefSeq" id="WP_205112220.1">
    <property type="nucleotide sequence ID" value="NZ_JACJJL010000067.1"/>
</dbReference>
<dbReference type="Proteomes" id="UP000764045">
    <property type="component" value="Unassembled WGS sequence"/>
</dbReference>
<name>A0A939B620_9BACT</name>
<gene>
    <name evidence="1" type="ORF">H6B30_15845</name>
</gene>
<evidence type="ECO:0000313" key="1">
    <source>
        <dbReference type="EMBL" id="MBM6663190.1"/>
    </source>
</evidence>
<reference evidence="1 2" key="1">
    <citation type="journal article" date="2021" name="Sci. Rep.">
        <title>The distribution of antibiotic resistance genes in chicken gut microbiota commensals.</title>
        <authorList>
            <person name="Juricova H."/>
            <person name="Matiasovicova J."/>
            <person name="Kubasova T."/>
            <person name="Cejkova D."/>
            <person name="Rychlik I."/>
        </authorList>
    </citation>
    <scope>NUCLEOTIDE SEQUENCE [LARGE SCALE GENOMIC DNA]</scope>
    <source>
        <strain evidence="1 2">An819</strain>
    </source>
</reference>
<protein>
    <submittedName>
        <fullName evidence="1">Uncharacterized protein</fullName>
    </submittedName>
</protein>
<comment type="caution">
    <text evidence="1">The sequence shown here is derived from an EMBL/GenBank/DDBJ whole genome shotgun (WGS) entry which is preliminary data.</text>
</comment>
<keyword evidence="2" id="KW-1185">Reference proteome</keyword>
<evidence type="ECO:0000313" key="2">
    <source>
        <dbReference type="Proteomes" id="UP000764045"/>
    </source>
</evidence>
<proteinExistence type="predicted"/>
<organism evidence="1 2">
    <name type="scientific">Marseilla massiliensis</name>
    <dbReference type="NCBI Taxonomy" id="1841864"/>
    <lineage>
        <taxon>Bacteria</taxon>
        <taxon>Pseudomonadati</taxon>
        <taxon>Bacteroidota</taxon>
        <taxon>Bacteroidia</taxon>
        <taxon>Bacteroidales</taxon>
        <taxon>Prevotellaceae</taxon>
        <taxon>Marseilla</taxon>
    </lineage>
</organism>
<dbReference type="AlphaFoldDB" id="A0A939B620"/>
<dbReference type="EMBL" id="JACJJL010000067">
    <property type="protein sequence ID" value="MBM6663190.1"/>
    <property type="molecule type" value="Genomic_DNA"/>
</dbReference>
<sequence>MVDTILYDEAGCKCFALGVIKDSRRFKYDAKAFIGYREYLADTLNIYPCINFRVTGFENYSNAIAVLKDYYFNKQKGSSLGIGVYEGKVFN</sequence>
<accession>A0A939B620</accession>